<dbReference type="EMBL" id="JAEDAM010000019">
    <property type="protein sequence ID" value="MBS8121857.1"/>
    <property type="molecule type" value="Genomic_DNA"/>
</dbReference>
<evidence type="ECO:0000256" key="3">
    <source>
        <dbReference type="PROSITE-ProRule" id="PRU00339"/>
    </source>
</evidence>
<dbReference type="InterPro" id="IPR013105">
    <property type="entry name" value="TPR_2"/>
</dbReference>
<feature type="repeat" description="TPR" evidence="3">
    <location>
        <begin position="87"/>
        <end position="120"/>
    </location>
</feature>
<keyword evidence="1" id="KW-0677">Repeat</keyword>
<dbReference type="RefSeq" id="WP_213348760.1">
    <property type="nucleotide sequence ID" value="NZ_JAEDAM010000019.1"/>
</dbReference>
<proteinExistence type="predicted"/>
<comment type="caution">
    <text evidence="4">The sequence shown here is derived from an EMBL/GenBank/DDBJ whole genome shotgun (WGS) entry which is preliminary data.</text>
</comment>
<protein>
    <submittedName>
        <fullName evidence="4">TPR repeat-containing protein</fullName>
    </submittedName>
</protein>
<dbReference type="PROSITE" id="PS50293">
    <property type="entry name" value="TPR_REGION"/>
    <property type="match status" value="3"/>
</dbReference>
<name>A0ABS5QLB3_9BACT</name>
<dbReference type="Pfam" id="PF07719">
    <property type="entry name" value="TPR_2"/>
    <property type="match status" value="1"/>
</dbReference>
<feature type="repeat" description="TPR" evidence="3">
    <location>
        <begin position="53"/>
        <end position="86"/>
    </location>
</feature>
<dbReference type="PROSITE" id="PS50005">
    <property type="entry name" value="TPR"/>
    <property type="match status" value="5"/>
</dbReference>
<keyword evidence="5" id="KW-1185">Reference proteome</keyword>
<reference evidence="4 5" key="1">
    <citation type="journal article" date="2021" name="Nat. Commun.">
        <title>Reductive evolution and unique predatory mode in the CPR bacterium Vampirococcus lugosii.</title>
        <authorList>
            <person name="Moreira D."/>
            <person name="Zivanovic Y."/>
            <person name="Lopez-Archilla A.I."/>
            <person name="Iniesto M."/>
            <person name="Lopez-Garcia P."/>
        </authorList>
    </citation>
    <scope>NUCLEOTIDE SEQUENCE [LARGE SCALE GENOMIC DNA]</scope>
    <source>
        <strain evidence="4">Chiprana</strain>
    </source>
</reference>
<evidence type="ECO:0000256" key="1">
    <source>
        <dbReference type="ARBA" id="ARBA00022737"/>
    </source>
</evidence>
<dbReference type="SUPFAM" id="SSF48452">
    <property type="entry name" value="TPR-like"/>
    <property type="match status" value="1"/>
</dbReference>
<accession>A0ABS5QLB3</accession>
<dbReference type="Proteomes" id="UP000680365">
    <property type="component" value="Unassembled WGS sequence"/>
</dbReference>
<evidence type="ECO:0000256" key="2">
    <source>
        <dbReference type="ARBA" id="ARBA00022803"/>
    </source>
</evidence>
<keyword evidence="2 3" id="KW-0802">TPR repeat</keyword>
<dbReference type="InterPro" id="IPR051685">
    <property type="entry name" value="Ycf3/AcsC/BcsC/TPR_MFPF"/>
</dbReference>
<evidence type="ECO:0000313" key="4">
    <source>
        <dbReference type="EMBL" id="MBS8121857.1"/>
    </source>
</evidence>
<dbReference type="Pfam" id="PF13181">
    <property type="entry name" value="TPR_8"/>
    <property type="match status" value="1"/>
</dbReference>
<dbReference type="SMART" id="SM00028">
    <property type="entry name" value="TPR"/>
    <property type="match status" value="5"/>
</dbReference>
<organism evidence="4 5">
    <name type="scientific">Candidatus Vampirococcus lugosii</name>
    <dbReference type="NCBI Taxonomy" id="2789015"/>
    <lineage>
        <taxon>Bacteria</taxon>
        <taxon>Candidatus Absconditibacteriota</taxon>
        <taxon>Vampirococcus</taxon>
    </lineage>
</organism>
<evidence type="ECO:0000313" key="5">
    <source>
        <dbReference type="Proteomes" id="UP000680365"/>
    </source>
</evidence>
<dbReference type="InterPro" id="IPR011990">
    <property type="entry name" value="TPR-like_helical_dom_sf"/>
</dbReference>
<dbReference type="PANTHER" id="PTHR44943:SF8">
    <property type="entry name" value="TPR REPEAT-CONTAINING PROTEIN MJ0263"/>
    <property type="match status" value="1"/>
</dbReference>
<dbReference type="Pfam" id="PF00515">
    <property type="entry name" value="TPR_1"/>
    <property type="match status" value="1"/>
</dbReference>
<feature type="repeat" description="TPR" evidence="3">
    <location>
        <begin position="19"/>
        <end position="52"/>
    </location>
</feature>
<dbReference type="InterPro" id="IPR019734">
    <property type="entry name" value="TPR_rpt"/>
</dbReference>
<gene>
    <name evidence="4" type="ORF">VAMP_33n4</name>
</gene>
<feature type="repeat" description="TPR" evidence="3">
    <location>
        <begin position="121"/>
        <end position="154"/>
    </location>
</feature>
<dbReference type="Pfam" id="PF13424">
    <property type="entry name" value="TPR_12"/>
    <property type="match status" value="1"/>
</dbReference>
<dbReference type="Gene3D" id="1.25.40.10">
    <property type="entry name" value="Tetratricopeptide repeat domain"/>
    <property type="match status" value="2"/>
</dbReference>
<sequence length="420" mass="48810">MDYKKNTQYDNKTLDNDDIVSLNNKGLALYDSGKYEEAIEYYDKVLEIDPNYTTTLSNKGSLLQYLGRYEEAIESYDKLLKLESNSTNILNNKGLALHNLGRYEEAIESYDKALEITSNYAITLNNKGLALIFIGRYEEAIECYDKVLEKNPNDTKVIVDKALALYRLGRYEESIKFLDIALEITPNDQSILDKKGIVLQTILNSKKDKDSAEIFLENICKELNVIDEGYKTNNISDIKSSYFGILRKIVDSKIYDSYILQKFSLSYTLAYILSNESDEAIDIWLQQSDYELLNQGMEYIKKGPLSLSVNDTLLYNEICGYLYCSNLITNPLQEKQSSLENYMRVNCNYFIENEDDDNLIRVLGMWKYLLNKIYNSNPPKNTLYDDYLKIIVDKKSKKKEMFFMKEICNFLLPDKWELPN</sequence>
<dbReference type="PANTHER" id="PTHR44943">
    <property type="entry name" value="CELLULOSE SYNTHASE OPERON PROTEIN C"/>
    <property type="match status" value="1"/>
</dbReference>
<feature type="repeat" description="TPR" evidence="3">
    <location>
        <begin position="155"/>
        <end position="188"/>
    </location>
</feature>